<dbReference type="InterPro" id="IPR011990">
    <property type="entry name" value="TPR-like_helical_dom_sf"/>
</dbReference>
<dbReference type="Pfam" id="PF07980">
    <property type="entry name" value="SusD_RagB"/>
    <property type="match status" value="1"/>
</dbReference>
<dbReference type="RefSeq" id="WP_208079683.1">
    <property type="nucleotide sequence ID" value="NZ_CP071869.1"/>
</dbReference>
<sequence>MKNIKIILILLVVGYVTSCSDVLDQPPLHAPDESSFWSSEGDAQKALNVLYTYLPNARRWWAECLSDNSIMTNAWGEGGMGQISQGDLTPSTGYLTAGAHREYNYNQIRNILYFLENIDKLEASTNLENMKGQAYFLLAFRYFRMSRFWGDIILFKKTATLDESKKATRTPSKNVFAFILENLNQAIPLLDDVHDKSGIITQDAAIMLKTEVLMWMASLDDFRDTKISDKSSTELWAEAASTIGTLIDKKRYSLHPDLVTLFQSSTNNIDDETILARQYVEDEITNFINILGLPGGTGLRGGGWASFSAPRNLIDDYQVDDGKGIKESPNYDIVEPFKNRDKRLTSWFLLPGVDVLRQDGTMTPFDSHPDNNKTEALGGEGGGGRSGYWCTKYVELEATATFGYQNWILYRYADALLLYAESLNESDPGNAKIAKAMNQIRTRAGLPGVDALLGDQDAMRQAIRHERRVELVNEEKRLWDIMRWKIAHIVLNPPGGFVYGINKNIDDYNNRQGDWTVEKFIAEPNKFEDHFYFWPIPQSVIDKNANITQNPGY</sequence>
<dbReference type="AlphaFoldDB" id="A0A975CUF2"/>
<evidence type="ECO:0000313" key="8">
    <source>
        <dbReference type="EMBL" id="QTE23681.1"/>
    </source>
</evidence>
<evidence type="ECO:0000259" key="7">
    <source>
        <dbReference type="Pfam" id="PF14322"/>
    </source>
</evidence>
<evidence type="ECO:0000256" key="1">
    <source>
        <dbReference type="ARBA" id="ARBA00004442"/>
    </source>
</evidence>
<comment type="subcellular location">
    <subcellularLocation>
        <location evidence="1">Cell outer membrane</location>
    </subcellularLocation>
</comment>
<dbReference type="EMBL" id="CP071869">
    <property type="protein sequence ID" value="QTE23681.1"/>
    <property type="molecule type" value="Genomic_DNA"/>
</dbReference>
<accession>A0A975CUF2</accession>
<keyword evidence="4" id="KW-0472">Membrane</keyword>
<dbReference type="GO" id="GO:0009279">
    <property type="term" value="C:cell outer membrane"/>
    <property type="evidence" value="ECO:0007669"/>
    <property type="project" value="UniProtKB-SubCell"/>
</dbReference>
<keyword evidence="9" id="KW-1185">Reference proteome</keyword>
<proteinExistence type="inferred from homology"/>
<gene>
    <name evidence="8" type="ORF">J3359_05230</name>
</gene>
<dbReference type="InterPro" id="IPR012944">
    <property type="entry name" value="SusD_RagB_dom"/>
</dbReference>
<evidence type="ECO:0000259" key="6">
    <source>
        <dbReference type="Pfam" id="PF07980"/>
    </source>
</evidence>
<dbReference type="SUPFAM" id="SSF48452">
    <property type="entry name" value="TPR-like"/>
    <property type="match status" value="1"/>
</dbReference>
<comment type="similarity">
    <text evidence="2">Belongs to the SusD family.</text>
</comment>
<feature type="domain" description="RagB/SusD" evidence="6">
    <location>
        <begin position="298"/>
        <end position="553"/>
    </location>
</feature>
<name>A0A975CUF2_9FLAO</name>
<organism evidence="8 9">
    <name type="scientific">Polaribacter cellanae</name>
    <dbReference type="NCBI Taxonomy" id="2818493"/>
    <lineage>
        <taxon>Bacteria</taxon>
        <taxon>Pseudomonadati</taxon>
        <taxon>Bacteroidota</taxon>
        <taxon>Flavobacteriia</taxon>
        <taxon>Flavobacteriales</taxon>
        <taxon>Flavobacteriaceae</taxon>
    </lineage>
</organism>
<keyword evidence="3" id="KW-0732">Signal</keyword>
<evidence type="ECO:0000313" key="9">
    <source>
        <dbReference type="Proteomes" id="UP000663920"/>
    </source>
</evidence>
<evidence type="ECO:0000256" key="2">
    <source>
        <dbReference type="ARBA" id="ARBA00006275"/>
    </source>
</evidence>
<reference evidence="8 9" key="1">
    <citation type="submission" date="2021-03" db="EMBL/GenBank/DDBJ databases">
        <title>Complete genome of Polaribacter_sp.SM13.</title>
        <authorList>
            <person name="Jeong S.W."/>
            <person name="Bae J.W."/>
        </authorList>
    </citation>
    <scope>NUCLEOTIDE SEQUENCE [LARGE SCALE GENOMIC DNA]</scope>
    <source>
        <strain evidence="8 9">SM13</strain>
    </source>
</reference>
<dbReference type="Pfam" id="PF14322">
    <property type="entry name" value="SusD-like_3"/>
    <property type="match status" value="1"/>
</dbReference>
<evidence type="ECO:0000256" key="5">
    <source>
        <dbReference type="ARBA" id="ARBA00023237"/>
    </source>
</evidence>
<protein>
    <submittedName>
        <fullName evidence="8">RagB/SusD family nutrient uptake outer membrane protein</fullName>
    </submittedName>
</protein>
<dbReference type="Proteomes" id="UP000663920">
    <property type="component" value="Chromosome"/>
</dbReference>
<dbReference type="KEGG" id="pcea:J3359_05230"/>
<evidence type="ECO:0000256" key="3">
    <source>
        <dbReference type="ARBA" id="ARBA00022729"/>
    </source>
</evidence>
<feature type="domain" description="SusD-like N-terminal" evidence="7">
    <location>
        <begin position="103"/>
        <end position="196"/>
    </location>
</feature>
<keyword evidence="5" id="KW-0998">Cell outer membrane</keyword>
<evidence type="ECO:0000256" key="4">
    <source>
        <dbReference type="ARBA" id="ARBA00023136"/>
    </source>
</evidence>
<dbReference type="Gene3D" id="1.25.40.390">
    <property type="match status" value="1"/>
</dbReference>
<dbReference type="InterPro" id="IPR033985">
    <property type="entry name" value="SusD-like_N"/>
</dbReference>